<dbReference type="PANTHER" id="PTHR43537:SF24">
    <property type="entry name" value="GLUCONATE OPERON TRANSCRIPTIONAL REPRESSOR"/>
    <property type="match status" value="1"/>
</dbReference>
<gene>
    <name evidence="5" type="ordered locus">Psta_1764</name>
</gene>
<dbReference type="PROSITE" id="PS50949">
    <property type="entry name" value="HTH_GNTR"/>
    <property type="match status" value="1"/>
</dbReference>
<keyword evidence="6" id="KW-1185">Reference proteome</keyword>
<proteinExistence type="predicted"/>
<evidence type="ECO:0000313" key="6">
    <source>
        <dbReference type="Proteomes" id="UP000001887"/>
    </source>
</evidence>
<dbReference type="EMBL" id="CP001848">
    <property type="protein sequence ID" value="ADB16439.1"/>
    <property type="molecule type" value="Genomic_DNA"/>
</dbReference>
<reference evidence="5 6" key="1">
    <citation type="journal article" date="2009" name="Stand. Genomic Sci.">
        <title>Complete genome sequence of Pirellula staleyi type strain (ATCC 27377).</title>
        <authorList>
            <person name="Clum A."/>
            <person name="Tindall B.J."/>
            <person name="Sikorski J."/>
            <person name="Ivanova N."/>
            <person name="Mavrommatis K."/>
            <person name="Lucas S."/>
            <person name="Glavina del Rio T."/>
            <person name="Nolan M."/>
            <person name="Chen F."/>
            <person name="Tice H."/>
            <person name="Pitluck S."/>
            <person name="Cheng J.F."/>
            <person name="Chertkov O."/>
            <person name="Brettin T."/>
            <person name="Han C."/>
            <person name="Detter J.C."/>
            <person name="Kuske C."/>
            <person name="Bruce D."/>
            <person name="Goodwin L."/>
            <person name="Ovchinikova G."/>
            <person name="Pati A."/>
            <person name="Mikhailova N."/>
            <person name="Chen A."/>
            <person name="Palaniappan K."/>
            <person name="Land M."/>
            <person name="Hauser L."/>
            <person name="Chang Y.J."/>
            <person name="Jeffries C.D."/>
            <person name="Chain P."/>
            <person name="Rohde M."/>
            <person name="Goker M."/>
            <person name="Bristow J."/>
            <person name="Eisen J.A."/>
            <person name="Markowitz V."/>
            <person name="Hugenholtz P."/>
            <person name="Kyrpides N.C."/>
            <person name="Klenk H.P."/>
            <person name="Lapidus A."/>
        </authorList>
    </citation>
    <scope>NUCLEOTIDE SEQUENCE [LARGE SCALE GENOMIC DNA]</scope>
    <source>
        <strain evidence="6">ATCC 27377 / DSM 6068 / ICPB 4128</strain>
    </source>
</reference>
<evidence type="ECO:0000256" key="1">
    <source>
        <dbReference type="ARBA" id="ARBA00023015"/>
    </source>
</evidence>
<dbReference type="GO" id="GO:0003700">
    <property type="term" value="F:DNA-binding transcription factor activity"/>
    <property type="evidence" value="ECO:0007669"/>
    <property type="project" value="InterPro"/>
</dbReference>
<dbReference type="HOGENOM" id="CLU_017584_5_2_0"/>
<dbReference type="InterPro" id="IPR036390">
    <property type="entry name" value="WH_DNA-bd_sf"/>
</dbReference>
<organism evidence="5 6">
    <name type="scientific">Pirellula staleyi (strain ATCC 27377 / DSM 6068 / ICPB 4128)</name>
    <name type="common">Pirella staleyi</name>
    <dbReference type="NCBI Taxonomy" id="530564"/>
    <lineage>
        <taxon>Bacteria</taxon>
        <taxon>Pseudomonadati</taxon>
        <taxon>Planctomycetota</taxon>
        <taxon>Planctomycetia</taxon>
        <taxon>Pirellulales</taxon>
        <taxon>Pirellulaceae</taxon>
        <taxon>Pirellula</taxon>
    </lineage>
</organism>
<dbReference type="Gene3D" id="1.10.10.10">
    <property type="entry name" value="Winged helix-like DNA-binding domain superfamily/Winged helix DNA-binding domain"/>
    <property type="match status" value="1"/>
</dbReference>
<dbReference type="PANTHER" id="PTHR43537">
    <property type="entry name" value="TRANSCRIPTIONAL REGULATOR, GNTR FAMILY"/>
    <property type="match status" value="1"/>
</dbReference>
<dbReference type="InterPro" id="IPR011711">
    <property type="entry name" value="GntR_C"/>
</dbReference>
<accession>D2QYY4</accession>
<dbReference type="AlphaFoldDB" id="D2QYY4"/>
<dbReference type="eggNOG" id="COG1802">
    <property type="taxonomic scope" value="Bacteria"/>
</dbReference>
<dbReference type="OrthoDB" id="284307at2"/>
<evidence type="ECO:0000313" key="5">
    <source>
        <dbReference type="EMBL" id="ADB16439.1"/>
    </source>
</evidence>
<keyword evidence="1" id="KW-0805">Transcription regulation</keyword>
<dbReference type="SUPFAM" id="SSF48008">
    <property type="entry name" value="GntR ligand-binding domain-like"/>
    <property type="match status" value="1"/>
</dbReference>
<protein>
    <submittedName>
        <fullName evidence="5">Transcriptional regulator, GntR family</fullName>
    </submittedName>
</protein>
<keyword evidence="2" id="KW-0238">DNA-binding</keyword>
<dbReference type="KEGG" id="psl:Psta_1764"/>
<sequence>MSDLVLSPLSLQPHLSLVDAVYETLLEAIVSGRIDSGTILSEVVVADQLQVSRTPVHDALRQLAKDGLVERSNNRRAKVTRFTRDDVYEIFELRKYLEGPAAELAALRMDRRQLQPLRDHADALAAKPRDEEWRMAWAVFDEEFHHTIASSSGNSRLTRDIGRYRLLHRGFNKTKTELASLEQALSEHYEILDALETHDSVRARDAMIAHIATWQTYFMQVIELST</sequence>
<dbReference type="InterPro" id="IPR036388">
    <property type="entry name" value="WH-like_DNA-bd_sf"/>
</dbReference>
<dbReference type="SMART" id="SM00345">
    <property type="entry name" value="HTH_GNTR"/>
    <property type="match status" value="1"/>
</dbReference>
<dbReference type="CDD" id="cd07377">
    <property type="entry name" value="WHTH_GntR"/>
    <property type="match status" value="1"/>
</dbReference>
<evidence type="ECO:0000259" key="4">
    <source>
        <dbReference type="PROSITE" id="PS50949"/>
    </source>
</evidence>
<dbReference type="Pfam" id="PF07729">
    <property type="entry name" value="FCD"/>
    <property type="match status" value="1"/>
</dbReference>
<dbReference type="InterPro" id="IPR000524">
    <property type="entry name" value="Tscrpt_reg_HTH_GntR"/>
</dbReference>
<evidence type="ECO:0000256" key="3">
    <source>
        <dbReference type="ARBA" id="ARBA00023163"/>
    </source>
</evidence>
<dbReference type="GO" id="GO:0003677">
    <property type="term" value="F:DNA binding"/>
    <property type="evidence" value="ECO:0007669"/>
    <property type="project" value="UniProtKB-KW"/>
</dbReference>
<dbReference type="SUPFAM" id="SSF46785">
    <property type="entry name" value="Winged helix' DNA-binding domain"/>
    <property type="match status" value="1"/>
</dbReference>
<dbReference type="Pfam" id="PF00392">
    <property type="entry name" value="GntR"/>
    <property type="match status" value="1"/>
</dbReference>
<keyword evidence="3" id="KW-0804">Transcription</keyword>
<name>D2QYY4_PIRSD</name>
<dbReference type="SMART" id="SM00895">
    <property type="entry name" value="FCD"/>
    <property type="match status" value="1"/>
</dbReference>
<dbReference type="STRING" id="530564.Psta_1764"/>
<dbReference type="InterPro" id="IPR008920">
    <property type="entry name" value="TF_FadR/GntR_C"/>
</dbReference>
<evidence type="ECO:0000256" key="2">
    <source>
        <dbReference type="ARBA" id="ARBA00023125"/>
    </source>
</evidence>
<dbReference type="Proteomes" id="UP000001887">
    <property type="component" value="Chromosome"/>
</dbReference>
<dbReference type="Gene3D" id="1.20.120.530">
    <property type="entry name" value="GntR ligand-binding domain-like"/>
    <property type="match status" value="1"/>
</dbReference>
<feature type="domain" description="HTH gntR-type" evidence="4">
    <location>
        <begin position="15"/>
        <end position="82"/>
    </location>
</feature>